<accession>A0A1I1SC43</accession>
<dbReference type="InterPro" id="IPR004919">
    <property type="entry name" value="GmrSD_N"/>
</dbReference>
<dbReference type="PANTHER" id="PTHR37292:SF2">
    <property type="entry name" value="DUF262 DOMAIN-CONTAINING PROTEIN"/>
    <property type="match status" value="1"/>
</dbReference>
<name>A0A1I1SC43_9BACI</name>
<protein>
    <recommendedName>
        <fullName evidence="1">GmrSD restriction endonucleases N-terminal domain-containing protein</fullName>
    </recommendedName>
</protein>
<dbReference type="AlphaFoldDB" id="A0A1I1SC43"/>
<sequence length="538" mass="62160">MYQPEPQSITFSTLISDIDKGIIKIPQFQRDFVWSLEQSAQLIDSIIKGFPIGTFILWESDENLRSIRNIGGADLPPTPLGSMCQYVLDGQQRMTSLYASLKGLVVKREKKSEDFSGIYIDLTASSEESIVITDISELEPTEYISLQNLLHGGISVLAAYPTDLHNVLENYKDRLSTYRFSTILLRGASIDVATEVFTRLNVGGKSLTVFEIMVAKTYDAELEFDLSEKFESFMLELEQVGYETISASNVLQTISVLLKGECTRKDILRIDKQDFIKIWDDAINSIKSAIEYFRNSYRIPVSKILPYNALVVPFAYFFYKHPHKPTNERKTYLDDFFWRISLSERYSNSLEGKLAQDIKRVDRILKGSQPKYDHHLDISKEALIENGGFNANRSFIKALLCIMAYQEPKSFSDNSIVRISNDWLKQANSKNYHHFFPKAYLKKKGKEEFYINHILNITIVDGFLNKNRIRAKAPSKYMEEFNNENAELLNTMETHLIKDLKEFGVWDDNYELFFEKRAEIFKEECKKRIIATTLKNRS</sequence>
<dbReference type="RefSeq" id="WP_090080230.1">
    <property type="nucleotide sequence ID" value="NZ_FOMR01000001.1"/>
</dbReference>
<gene>
    <name evidence="2" type="ORF">SAMN05216238_101266</name>
</gene>
<dbReference type="Proteomes" id="UP000199474">
    <property type="component" value="Unassembled WGS sequence"/>
</dbReference>
<dbReference type="EMBL" id="FOMR01000001">
    <property type="protein sequence ID" value="SFD42168.1"/>
    <property type="molecule type" value="Genomic_DNA"/>
</dbReference>
<reference evidence="3" key="1">
    <citation type="submission" date="2016-10" db="EMBL/GenBank/DDBJ databases">
        <authorList>
            <person name="Varghese N."/>
            <person name="Submissions S."/>
        </authorList>
    </citation>
    <scope>NUCLEOTIDE SEQUENCE [LARGE SCALE GENOMIC DNA]</scope>
    <source>
        <strain evidence="3">DSM 22530</strain>
    </source>
</reference>
<keyword evidence="3" id="KW-1185">Reference proteome</keyword>
<organism evidence="2 3">
    <name type="scientific">Lentibacillus persicus</name>
    <dbReference type="NCBI Taxonomy" id="640948"/>
    <lineage>
        <taxon>Bacteria</taxon>
        <taxon>Bacillati</taxon>
        <taxon>Bacillota</taxon>
        <taxon>Bacilli</taxon>
        <taxon>Bacillales</taxon>
        <taxon>Bacillaceae</taxon>
        <taxon>Lentibacillus</taxon>
    </lineage>
</organism>
<dbReference type="STRING" id="640948.SAMN05216238_101266"/>
<evidence type="ECO:0000313" key="2">
    <source>
        <dbReference type="EMBL" id="SFD42168.1"/>
    </source>
</evidence>
<dbReference type="OrthoDB" id="9798761at2"/>
<feature type="domain" description="GmrSD restriction endonucleases N-terminal" evidence="1">
    <location>
        <begin position="12"/>
        <end position="216"/>
    </location>
</feature>
<proteinExistence type="predicted"/>
<dbReference type="Pfam" id="PF03235">
    <property type="entry name" value="GmrSD_N"/>
    <property type="match status" value="1"/>
</dbReference>
<evidence type="ECO:0000313" key="3">
    <source>
        <dbReference type="Proteomes" id="UP000199474"/>
    </source>
</evidence>
<dbReference type="PANTHER" id="PTHR37292">
    <property type="entry name" value="VNG6097C"/>
    <property type="match status" value="1"/>
</dbReference>
<evidence type="ECO:0000259" key="1">
    <source>
        <dbReference type="Pfam" id="PF03235"/>
    </source>
</evidence>